<sequence>MMWTIIWRIEITILKSQSKITDFLINLLTQSFYTKIPWFFINGDLITTIKNFLSLKNKSNQI</sequence>
<keyword evidence="2" id="KW-1185">Reference proteome</keyword>
<dbReference type="AlphaFoldDB" id="A0A3M7QZC5"/>
<accession>A0A3M7QZC5</accession>
<reference evidence="1 2" key="1">
    <citation type="journal article" date="2018" name="Sci. Rep.">
        <title>Genomic signatures of local adaptation to the degree of environmental predictability in rotifers.</title>
        <authorList>
            <person name="Franch-Gras L."/>
            <person name="Hahn C."/>
            <person name="Garcia-Roger E.M."/>
            <person name="Carmona M.J."/>
            <person name="Serra M."/>
            <person name="Gomez A."/>
        </authorList>
    </citation>
    <scope>NUCLEOTIDE SEQUENCE [LARGE SCALE GENOMIC DNA]</scope>
    <source>
        <strain evidence="1">HYR1</strain>
    </source>
</reference>
<dbReference type="Proteomes" id="UP000276133">
    <property type="component" value="Unassembled WGS sequence"/>
</dbReference>
<protein>
    <submittedName>
        <fullName evidence="1">Uncharacterized protein</fullName>
    </submittedName>
</protein>
<organism evidence="1 2">
    <name type="scientific">Brachionus plicatilis</name>
    <name type="common">Marine rotifer</name>
    <name type="synonym">Brachionus muelleri</name>
    <dbReference type="NCBI Taxonomy" id="10195"/>
    <lineage>
        <taxon>Eukaryota</taxon>
        <taxon>Metazoa</taxon>
        <taxon>Spiralia</taxon>
        <taxon>Gnathifera</taxon>
        <taxon>Rotifera</taxon>
        <taxon>Eurotatoria</taxon>
        <taxon>Monogononta</taxon>
        <taxon>Pseudotrocha</taxon>
        <taxon>Ploima</taxon>
        <taxon>Brachionidae</taxon>
        <taxon>Brachionus</taxon>
    </lineage>
</organism>
<gene>
    <name evidence="1" type="ORF">BpHYR1_023420</name>
</gene>
<dbReference type="EMBL" id="REGN01004681">
    <property type="protein sequence ID" value="RNA16569.1"/>
    <property type="molecule type" value="Genomic_DNA"/>
</dbReference>
<evidence type="ECO:0000313" key="2">
    <source>
        <dbReference type="Proteomes" id="UP000276133"/>
    </source>
</evidence>
<name>A0A3M7QZC5_BRAPC</name>
<proteinExistence type="predicted"/>
<comment type="caution">
    <text evidence="1">The sequence shown here is derived from an EMBL/GenBank/DDBJ whole genome shotgun (WGS) entry which is preliminary data.</text>
</comment>
<evidence type="ECO:0000313" key="1">
    <source>
        <dbReference type="EMBL" id="RNA16569.1"/>
    </source>
</evidence>